<keyword evidence="2" id="KW-0472">Membrane</keyword>
<evidence type="ECO:0000313" key="4">
    <source>
        <dbReference type="Proteomes" id="UP001189624"/>
    </source>
</evidence>
<name>A0AA86W1Y8_9FABA</name>
<evidence type="ECO:0000256" key="2">
    <source>
        <dbReference type="SAM" id="Phobius"/>
    </source>
</evidence>
<dbReference type="Gramene" id="rna-AYBTSS11_LOCUS29071">
    <property type="protein sequence ID" value="CAJ1976928.1"/>
    <property type="gene ID" value="gene-AYBTSS11_LOCUS29071"/>
</dbReference>
<feature type="compositionally biased region" description="Low complexity" evidence="1">
    <location>
        <begin position="21"/>
        <end position="30"/>
    </location>
</feature>
<keyword evidence="2" id="KW-0812">Transmembrane</keyword>
<dbReference type="EMBL" id="OY731407">
    <property type="protein sequence ID" value="CAJ1976928.1"/>
    <property type="molecule type" value="Genomic_DNA"/>
</dbReference>
<evidence type="ECO:0000256" key="1">
    <source>
        <dbReference type="SAM" id="MobiDB-lite"/>
    </source>
</evidence>
<sequence length="143" mass="15980">MLCDLCAASPTTTTDLHREPSQLASPSQNQPQPPPPSLFFTLISHSPKPSSCAVSAVAASTLVLIPLSLLHQNPNRVTSIIAYAPLHRSSTLVKIEFELDFRFVCWRGRDWSYLSLNDIIWFWVMVVRFALVQTGFVWGLVLV</sequence>
<accession>A0AA86W1Y8</accession>
<evidence type="ECO:0000313" key="3">
    <source>
        <dbReference type="EMBL" id="CAJ1976928.1"/>
    </source>
</evidence>
<feature type="region of interest" description="Disordered" evidence="1">
    <location>
        <begin position="12"/>
        <end position="33"/>
    </location>
</feature>
<keyword evidence="4" id="KW-1185">Reference proteome</keyword>
<keyword evidence="2" id="KW-1133">Transmembrane helix</keyword>
<proteinExistence type="predicted"/>
<dbReference type="AlphaFoldDB" id="A0AA86W1Y8"/>
<protein>
    <submittedName>
        <fullName evidence="3">Uncharacterized protein</fullName>
    </submittedName>
</protein>
<reference evidence="3" key="1">
    <citation type="submission" date="2023-10" db="EMBL/GenBank/DDBJ databases">
        <authorList>
            <person name="Domelevo Entfellner J.-B."/>
        </authorList>
    </citation>
    <scope>NUCLEOTIDE SEQUENCE</scope>
</reference>
<feature type="transmembrane region" description="Helical" evidence="2">
    <location>
        <begin position="120"/>
        <end position="142"/>
    </location>
</feature>
<gene>
    <name evidence="3" type="ORF">AYBTSS11_LOCUS29071</name>
</gene>
<organism evidence="3 4">
    <name type="scientific">Sphenostylis stenocarpa</name>
    <dbReference type="NCBI Taxonomy" id="92480"/>
    <lineage>
        <taxon>Eukaryota</taxon>
        <taxon>Viridiplantae</taxon>
        <taxon>Streptophyta</taxon>
        <taxon>Embryophyta</taxon>
        <taxon>Tracheophyta</taxon>
        <taxon>Spermatophyta</taxon>
        <taxon>Magnoliopsida</taxon>
        <taxon>eudicotyledons</taxon>
        <taxon>Gunneridae</taxon>
        <taxon>Pentapetalae</taxon>
        <taxon>rosids</taxon>
        <taxon>fabids</taxon>
        <taxon>Fabales</taxon>
        <taxon>Fabaceae</taxon>
        <taxon>Papilionoideae</taxon>
        <taxon>50 kb inversion clade</taxon>
        <taxon>NPAAA clade</taxon>
        <taxon>indigoferoid/millettioid clade</taxon>
        <taxon>Phaseoleae</taxon>
        <taxon>Sphenostylis</taxon>
    </lineage>
</organism>
<dbReference type="Proteomes" id="UP001189624">
    <property type="component" value="Chromosome 10"/>
</dbReference>